<evidence type="ECO:0000313" key="2">
    <source>
        <dbReference type="Proteomes" id="UP000516305"/>
    </source>
</evidence>
<protein>
    <submittedName>
        <fullName evidence="1">Uncharacterized protein</fullName>
    </submittedName>
</protein>
<reference evidence="1 2" key="1">
    <citation type="submission" date="2020-08" db="EMBL/GenBank/DDBJ databases">
        <title>Croceimicrobium hydrocarbonivorans gen. nov., sp. nov., a novel marine bacterium isolated from a bacterial consortium that degrades polyethylene terephthalate.</title>
        <authorList>
            <person name="Liu R."/>
        </authorList>
    </citation>
    <scope>NUCLEOTIDE SEQUENCE [LARGE SCALE GENOMIC DNA]</scope>
    <source>
        <strain evidence="1 2">A20-9</strain>
    </source>
</reference>
<dbReference type="RefSeq" id="WP_210758447.1">
    <property type="nucleotide sequence ID" value="NZ_CP060139.1"/>
</dbReference>
<dbReference type="Proteomes" id="UP000516305">
    <property type="component" value="Chromosome"/>
</dbReference>
<gene>
    <name evidence="1" type="ORF">H4K34_16265</name>
</gene>
<dbReference type="AlphaFoldDB" id="A0A7H0VDW3"/>
<evidence type="ECO:0000313" key="1">
    <source>
        <dbReference type="EMBL" id="QNR23911.1"/>
    </source>
</evidence>
<dbReference type="KEGG" id="chyd:H4K34_16265"/>
<proteinExistence type="predicted"/>
<sequence>MIFRLYLLLLLALAFEADGQKTYFKSIDYKRYNDSIKEKIDQNSDLRISYHFSSYWLGRRDTLSSLPDLFWNSSCHIYSLDGHYFYYFISPYLCYGPIAYTGSAPSYFLLNDSALFNTDLRTNQLDYELDSLEYKRLLKKGLSPKEAHAFSQLIITRKCADCPGFWLQLKQGDQLKNISEPIRIFNSEDPYYSYNSQMKIYTFFLLLKEEQKLHSSEAEEFLEFQETSHLKEEDRIQYLIELKQKELKRLKNLKTDLKNKVKSTE</sequence>
<accession>A0A7H0VDW3</accession>
<name>A0A7H0VDW3_9FLAO</name>
<keyword evidence="2" id="KW-1185">Reference proteome</keyword>
<dbReference type="EMBL" id="CP060139">
    <property type="protein sequence ID" value="QNR23911.1"/>
    <property type="molecule type" value="Genomic_DNA"/>
</dbReference>
<organism evidence="1 2">
    <name type="scientific">Croceimicrobium hydrocarbonivorans</name>
    <dbReference type="NCBI Taxonomy" id="2761580"/>
    <lineage>
        <taxon>Bacteria</taxon>
        <taxon>Pseudomonadati</taxon>
        <taxon>Bacteroidota</taxon>
        <taxon>Flavobacteriia</taxon>
        <taxon>Flavobacteriales</taxon>
        <taxon>Owenweeksiaceae</taxon>
        <taxon>Croceimicrobium</taxon>
    </lineage>
</organism>